<accession>A0A9W6BS03</accession>
<dbReference type="Proteomes" id="UP001165080">
    <property type="component" value="Unassembled WGS sequence"/>
</dbReference>
<evidence type="ECO:0000313" key="3">
    <source>
        <dbReference type="Proteomes" id="UP001165080"/>
    </source>
</evidence>
<dbReference type="EMBL" id="BRXU01000018">
    <property type="protein sequence ID" value="GLC57386.1"/>
    <property type="molecule type" value="Genomic_DNA"/>
</dbReference>
<feature type="region of interest" description="Disordered" evidence="1">
    <location>
        <begin position="287"/>
        <end position="327"/>
    </location>
</feature>
<gene>
    <name evidence="2" type="primary">PLESTB001751</name>
    <name evidence="2" type="ORF">PLESTB_001219000</name>
</gene>
<keyword evidence="3" id="KW-1185">Reference proteome</keyword>
<reference evidence="2 3" key="1">
    <citation type="journal article" date="2023" name="Commun. Biol.">
        <title>Reorganization of the ancestral sex-determining regions during the evolution of trioecy in Pleodorina starrii.</title>
        <authorList>
            <person name="Takahashi K."/>
            <person name="Suzuki S."/>
            <person name="Kawai-Toyooka H."/>
            <person name="Yamamoto K."/>
            <person name="Hamaji T."/>
            <person name="Ootsuki R."/>
            <person name="Yamaguchi H."/>
            <person name="Kawachi M."/>
            <person name="Higashiyama T."/>
            <person name="Nozaki H."/>
        </authorList>
    </citation>
    <scope>NUCLEOTIDE SEQUENCE [LARGE SCALE GENOMIC DNA]</scope>
    <source>
        <strain evidence="2 3">NIES-4479</strain>
    </source>
</reference>
<evidence type="ECO:0000313" key="2">
    <source>
        <dbReference type="EMBL" id="GLC57386.1"/>
    </source>
</evidence>
<dbReference type="AlphaFoldDB" id="A0A9W6BS03"/>
<protein>
    <submittedName>
        <fullName evidence="2">Uncharacterized protein</fullName>
    </submittedName>
</protein>
<name>A0A9W6BS03_9CHLO</name>
<comment type="caution">
    <text evidence="2">The sequence shown here is derived from an EMBL/GenBank/DDBJ whole genome shotgun (WGS) entry which is preliminary data.</text>
</comment>
<organism evidence="2 3">
    <name type="scientific">Pleodorina starrii</name>
    <dbReference type="NCBI Taxonomy" id="330485"/>
    <lineage>
        <taxon>Eukaryota</taxon>
        <taxon>Viridiplantae</taxon>
        <taxon>Chlorophyta</taxon>
        <taxon>core chlorophytes</taxon>
        <taxon>Chlorophyceae</taxon>
        <taxon>CS clade</taxon>
        <taxon>Chlamydomonadales</taxon>
        <taxon>Volvocaceae</taxon>
        <taxon>Pleodorina</taxon>
    </lineage>
</organism>
<sequence>MAAAFATQSVVAGESIRFKSLSEAALDKGPLTSRLVHGAVWSRNRNGAGQQGLSHASDGFKAISSACQAHAAGRVGSADTCGLQGLMGTGKTGREAWEVWGTGLCAWKQASRAHSDSGRGDVDAADSCWDALPSCRLAAHAGGAFIHNNAAYEESDGDDNQPSGADRCGSLHAAFIHDAMRSMDAHDNGAFQPSVEGDADDVCMSQAVSSDSPASRPFARRGVLCVMLYDNGLYESGALQQQAMGPSPTTSQLERTTIISVAGPAAATCLLHCAQFGCCERQQEKQQQQQLQRRRTAGGGVSVPEQLRPRFMRSTAASRAKAVSRDA</sequence>
<evidence type="ECO:0000256" key="1">
    <source>
        <dbReference type="SAM" id="MobiDB-lite"/>
    </source>
</evidence>
<proteinExistence type="predicted"/>